<feature type="transmembrane region" description="Helical" evidence="5">
    <location>
        <begin position="33"/>
        <end position="56"/>
    </location>
</feature>
<evidence type="ECO:0000256" key="5">
    <source>
        <dbReference type="SAM" id="Phobius"/>
    </source>
</evidence>
<organism evidence="7 9">
    <name type="scientific">Rotaria sordida</name>
    <dbReference type="NCBI Taxonomy" id="392033"/>
    <lineage>
        <taxon>Eukaryota</taxon>
        <taxon>Metazoa</taxon>
        <taxon>Spiralia</taxon>
        <taxon>Gnathifera</taxon>
        <taxon>Rotifera</taxon>
        <taxon>Eurotatoria</taxon>
        <taxon>Bdelloidea</taxon>
        <taxon>Philodinida</taxon>
        <taxon>Philodinidae</taxon>
        <taxon>Rotaria</taxon>
    </lineage>
</organism>
<keyword evidence="4 5" id="KW-0472">Membrane</keyword>
<dbReference type="GO" id="GO:0004930">
    <property type="term" value="F:G protein-coupled receptor activity"/>
    <property type="evidence" value="ECO:0007669"/>
    <property type="project" value="InterPro"/>
</dbReference>
<name>A0A815R1X9_9BILA</name>
<feature type="domain" description="G-protein coupled receptors family 1 profile" evidence="6">
    <location>
        <begin position="46"/>
        <end position="300"/>
    </location>
</feature>
<evidence type="ECO:0000256" key="4">
    <source>
        <dbReference type="ARBA" id="ARBA00023136"/>
    </source>
</evidence>
<evidence type="ECO:0000256" key="1">
    <source>
        <dbReference type="ARBA" id="ARBA00004370"/>
    </source>
</evidence>
<evidence type="ECO:0000259" key="6">
    <source>
        <dbReference type="PROSITE" id="PS50262"/>
    </source>
</evidence>
<feature type="transmembrane region" description="Helical" evidence="5">
    <location>
        <begin position="68"/>
        <end position="87"/>
    </location>
</feature>
<evidence type="ECO:0000313" key="7">
    <source>
        <dbReference type="EMBL" id="CAF1470370.1"/>
    </source>
</evidence>
<dbReference type="GO" id="GO:0016020">
    <property type="term" value="C:membrane"/>
    <property type="evidence" value="ECO:0007669"/>
    <property type="project" value="UniProtKB-SubCell"/>
</dbReference>
<proteinExistence type="predicted"/>
<keyword evidence="3 5" id="KW-1133">Transmembrane helix</keyword>
<dbReference type="PROSITE" id="PS50262">
    <property type="entry name" value="G_PROTEIN_RECEP_F1_2"/>
    <property type="match status" value="1"/>
</dbReference>
<protein>
    <recommendedName>
        <fullName evidence="6">G-protein coupled receptors family 1 profile domain-containing protein</fullName>
    </recommendedName>
</protein>
<feature type="transmembrane region" description="Helical" evidence="5">
    <location>
        <begin position="247"/>
        <end position="271"/>
    </location>
</feature>
<sequence length="336" mass="39798">MKQSWKILIKTNVHEREVSTDFYTGKISHTLQFWLLLIFGVPSLICSLFIFYQYLLDHTRRRALHNHVILLIIITNIILICTDFSWMLDSLRRSGHVLSATPTFCMIWWFFDYSLYTTQTVLLAWASIERHILIFHNKMVTTTKQKIFYHYLPPILILIYLSSFYAVVIFLPPCHNEFEYTSVECGSNPCFLSIKILALWDSIVNSALPTLIIAIFSLALIYRIIAQKKRLRQPIQWRKYRRMSMQLLTLSAVYLFLNFPLTIIMLVQLFQHTERYVGFGTQLYIFFLTYAVTLSLPFVVCLNYLSNGKHRHRRIFPIVTFSQHQRMFTRDIPTIV</sequence>
<comment type="caution">
    <text evidence="7">The sequence shown here is derived from an EMBL/GenBank/DDBJ whole genome shotgun (WGS) entry which is preliminary data.</text>
</comment>
<accession>A0A815R1X9</accession>
<keyword evidence="2 5" id="KW-0812">Transmembrane</keyword>
<dbReference type="Proteomes" id="UP000663864">
    <property type="component" value="Unassembled WGS sequence"/>
</dbReference>
<evidence type="ECO:0000256" key="2">
    <source>
        <dbReference type="ARBA" id="ARBA00022692"/>
    </source>
</evidence>
<evidence type="ECO:0000256" key="3">
    <source>
        <dbReference type="ARBA" id="ARBA00022989"/>
    </source>
</evidence>
<comment type="subcellular location">
    <subcellularLocation>
        <location evidence="1">Membrane</location>
    </subcellularLocation>
</comment>
<feature type="transmembrane region" description="Helical" evidence="5">
    <location>
        <begin position="207"/>
        <end position="226"/>
    </location>
</feature>
<evidence type="ECO:0000313" key="9">
    <source>
        <dbReference type="Proteomes" id="UP000663864"/>
    </source>
</evidence>
<evidence type="ECO:0000313" key="8">
    <source>
        <dbReference type="EMBL" id="CAF4053641.1"/>
    </source>
</evidence>
<feature type="transmembrane region" description="Helical" evidence="5">
    <location>
        <begin position="148"/>
        <end position="171"/>
    </location>
</feature>
<dbReference type="Gene3D" id="1.20.1070.10">
    <property type="entry name" value="Rhodopsin 7-helix transmembrane proteins"/>
    <property type="match status" value="1"/>
</dbReference>
<dbReference type="SUPFAM" id="SSF81321">
    <property type="entry name" value="Family A G protein-coupled receptor-like"/>
    <property type="match status" value="1"/>
</dbReference>
<dbReference type="InterPro" id="IPR017452">
    <property type="entry name" value="GPCR_Rhodpsn_7TM"/>
</dbReference>
<dbReference type="Proteomes" id="UP000663836">
    <property type="component" value="Unassembled WGS sequence"/>
</dbReference>
<dbReference type="EMBL" id="CAJNOT010005614">
    <property type="protein sequence ID" value="CAF1470370.1"/>
    <property type="molecule type" value="Genomic_DNA"/>
</dbReference>
<feature type="transmembrane region" description="Helical" evidence="5">
    <location>
        <begin position="107"/>
        <end position="128"/>
    </location>
</feature>
<dbReference type="InterPro" id="IPR000276">
    <property type="entry name" value="GPCR_Rhodpsn"/>
</dbReference>
<gene>
    <name evidence="8" type="ORF">JBS370_LOCUS29187</name>
    <name evidence="7" type="ORF">ZHD862_LOCUS36103</name>
</gene>
<dbReference type="CDD" id="cd00637">
    <property type="entry name" value="7tm_classA_rhodopsin-like"/>
    <property type="match status" value="1"/>
</dbReference>
<dbReference type="AlphaFoldDB" id="A0A815R1X9"/>
<dbReference type="EMBL" id="CAJOBD010006180">
    <property type="protein sequence ID" value="CAF4053641.1"/>
    <property type="molecule type" value="Genomic_DNA"/>
</dbReference>
<feature type="transmembrane region" description="Helical" evidence="5">
    <location>
        <begin position="283"/>
        <end position="305"/>
    </location>
</feature>
<reference evidence="7" key="1">
    <citation type="submission" date="2021-02" db="EMBL/GenBank/DDBJ databases">
        <authorList>
            <person name="Nowell W R."/>
        </authorList>
    </citation>
    <scope>NUCLEOTIDE SEQUENCE</scope>
</reference>
<dbReference type="Pfam" id="PF00001">
    <property type="entry name" value="7tm_1"/>
    <property type="match status" value="1"/>
</dbReference>